<feature type="non-terminal residue" evidence="2">
    <location>
        <position position="137"/>
    </location>
</feature>
<dbReference type="PANTHER" id="PTHR33112:SF13">
    <property type="entry name" value="HETEROKARYON INCOMPATIBILITY DOMAIN-CONTAINING PROTEIN"/>
    <property type="match status" value="1"/>
</dbReference>
<protein>
    <recommendedName>
        <fullName evidence="1">Heterokaryon incompatibility domain-containing protein</fullName>
    </recommendedName>
</protein>
<sequence length="137" mass="15263">ECETRHGKCSNPRTTIQLPTRLLYLGKGHDLQPKLITTSTLTRSDERYTTLSHRWGSSQPLRTLTSNIESLSQSIPLSSLPPTFLDAMRLTLSLDIHHIWIDSLCIIQDSPSDWSSEAARMSSVYSHSTLNIAAVSA</sequence>
<dbReference type="OrthoDB" id="2958217at2759"/>
<comment type="caution">
    <text evidence="2">The sequence shown here is derived from an EMBL/GenBank/DDBJ whole genome shotgun (WGS) entry which is preliminary data.</text>
</comment>
<dbReference type="EMBL" id="ML996103">
    <property type="protein sequence ID" value="KAF2739644.1"/>
    <property type="molecule type" value="Genomic_DNA"/>
</dbReference>
<evidence type="ECO:0000259" key="1">
    <source>
        <dbReference type="Pfam" id="PF06985"/>
    </source>
</evidence>
<feature type="non-terminal residue" evidence="2">
    <location>
        <position position="1"/>
    </location>
</feature>
<keyword evidence="3" id="KW-1185">Reference proteome</keyword>
<organism evidence="2 3">
    <name type="scientific">Polyplosphaeria fusca</name>
    <dbReference type="NCBI Taxonomy" id="682080"/>
    <lineage>
        <taxon>Eukaryota</taxon>
        <taxon>Fungi</taxon>
        <taxon>Dikarya</taxon>
        <taxon>Ascomycota</taxon>
        <taxon>Pezizomycotina</taxon>
        <taxon>Dothideomycetes</taxon>
        <taxon>Pleosporomycetidae</taxon>
        <taxon>Pleosporales</taxon>
        <taxon>Tetraplosphaeriaceae</taxon>
        <taxon>Polyplosphaeria</taxon>
    </lineage>
</organism>
<gene>
    <name evidence="2" type="ORF">EJ04DRAFT_420881</name>
</gene>
<dbReference type="Pfam" id="PF06985">
    <property type="entry name" value="HET"/>
    <property type="match status" value="1"/>
</dbReference>
<evidence type="ECO:0000313" key="2">
    <source>
        <dbReference type="EMBL" id="KAF2739644.1"/>
    </source>
</evidence>
<reference evidence="2" key="1">
    <citation type="journal article" date="2020" name="Stud. Mycol.">
        <title>101 Dothideomycetes genomes: a test case for predicting lifestyles and emergence of pathogens.</title>
        <authorList>
            <person name="Haridas S."/>
            <person name="Albert R."/>
            <person name="Binder M."/>
            <person name="Bloem J."/>
            <person name="Labutti K."/>
            <person name="Salamov A."/>
            <person name="Andreopoulos B."/>
            <person name="Baker S."/>
            <person name="Barry K."/>
            <person name="Bills G."/>
            <person name="Bluhm B."/>
            <person name="Cannon C."/>
            <person name="Castanera R."/>
            <person name="Culley D."/>
            <person name="Daum C."/>
            <person name="Ezra D."/>
            <person name="Gonzalez J."/>
            <person name="Henrissat B."/>
            <person name="Kuo A."/>
            <person name="Liang C."/>
            <person name="Lipzen A."/>
            <person name="Lutzoni F."/>
            <person name="Magnuson J."/>
            <person name="Mondo S."/>
            <person name="Nolan M."/>
            <person name="Ohm R."/>
            <person name="Pangilinan J."/>
            <person name="Park H.-J."/>
            <person name="Ramirez L."/>
            <person name="Alfaro M."/>
            <person name="Sun H."/>
            <person name="Tritt A."/>
            <person name="Yoshinaga Y."/>
            <person name="Zwiers L.-H."/>
            <person name="Turgeon B."/>
            <person name="Goodwin S."/>
            <person name="Spatafora J."/>
            <person name="Crous P."/>
            <person name="Grigoriev I."/>
        </authorList>
    </citation>
    <scope>NUCLEOTIDE SEQUENCE</scope>
    <source>
        <strain evidence="2">CBS 125425</strain>
    </source>
</reference>
<evidence type="ECO:0000313" key="3">
    <source>
        <dbReference type="Proteomes" id="UP000799444"/>
    </source>
</evidence>
<feature type="domain" description="Heterokaryon incompatibility" evidence="1">
    <location>
        <begin position="48"/>
        <end position="136"/>
    </location>
</feature>
<dbReference type="InterPro" id="IPR010730">
    <property type="entry name" value="HET"/>
</dbReference>
<dbReference type="PANTHER" id="PTHR33112">
    <property type="entry name" value="DOMAIN PROTEIN, PUTATIVE-RELATED"/>
    <property type="match status" value="1"/>
</dbReference>
<accession>A0A9P4R684</accession>
<proteinExistence type="predicted"/>
<dbReference type="Proteomes" id="UP000799444">
    <property type="component" value="Unassembled WGS sequence"/>
</dbReference>
<dbReference type="AlphaFoldDB" id="A0A9P4R684"/>
<name>A0A9P4R684_9PLEO</name>